<reference evidence="4 5" key="1">
    <citation type="submission" date="2017-09" db="EMBL/GenBank/DDBJ databases">
        <title>Comparative genomics of rhizobia isolated from Phaseolus vulgaris in China.</title>
        <authorList>
            <person name="Tong W."/>
        </authorList>
    </citation>
    <scope>NUCLEOTIDE SEQUENCE [LARGE SCALE GENOMIC DNA]</scope>
    <source>
        <strain evidence="4 5">FH14</strain>
    </source>
</reference>
<comment type="caution">
    <text evidence="3">The sequence shown here is derived from an EMBL/GenBank/DDBJ whole genome shotgun (WGS) entry which is preliminary data.</text>
</comment>
<proteinExistence type="inferred from homology"/>
<dbReference type="RefSeq" id="WP_097534065.1">
    <property type="nucleotide sequence ID" value="NZ_JAVLSD010000023.1"/>
</dbReference>
<reference evidence="3" key="2">
    <citation type="submission" date="2023-04" db="EMBL/GenBank/DDBJ databases">
        <title>Genomic characterization of faba bean (Vicia faba) microsymbionts in Mexican soils.</title>
        <authorList>
            <person name="Rivera Orduna F.N."/>
            <person name="Guevara-Luna J."/>
            <person name="Yan J."/>
            <person name="Arroyo-Herrera I."/>
            <person name="Li Y."/>
            <person name="Vasquez-Murrieta M.S."/>
            <person name="Wang E.T."/>
        </authorList>
    </citation>
    <scope>NUCLEOTIDE SEQUENCE</scope>
    <source>
        <strain evidence="3">CH26</strain>
    </source>
</reference>
<name>A0A2A6KF50_9HYPH</name>
<accession>A0A2A6KF50</accession>
<evidence type="ECO:0000313" key="5">
    <source>
        <dbReference type="Proteomes" id="UP000219914"/>
    </source>
</evidence>
<dbReference type="EMBL" id="JAVLSF010000003">
    <property type="protein sequence ID" value="MDR9772447.1"/>
    <property type="molecule type" value="Genomic_DNA"/>
</dbReference>
<dbReference type="NCBIfam" id="TIGR01552">
    <property type="entry name" value="phd_fam"/>
    <property type="match status" value="1"/>
</dbReference>
<dbReference type="InterPro" id="IPR006442">
    <property type="entry name" value="Antitoxin_Phd/YefM"/>
</dbReference>
<evidence type="ECO:0000256" key="2">
    <source>
        <dbReference type="RuleBase" id="RU362080"/>
    </source>
</evidence>
<comment type="similarity">
    <text evidence="1 2">Belongs to the phD/YefM antitoxin family.</text>
</comment>
<dbReference type="Pfam" id="PF02604">
    <property type="entry name" value="PhdYeFM_antitox"/>
    <property type="match status" value="1"/>
</dbReference>
<comment type="function">
    <text evidence="2">Antitoxin component of a type II toxin-antitoxin (TA) system.</text>
</comment>
<organism evidence="3 6">
    <name type="scientific">Rhizobium hidalgonense</name>
    <dbReference type="NCBI Taxonomy" id="1538159"/>
    <lineage>
        <taxon>Bacteria</taxon>
        <taxon>Pseudomonadati</taxon>
        <taxon>Pseudomonadota</taxon>
        <taxon>Alphaproteobacteria</taxon>
        <taxon>Hyphomicrobiales</taxon>
        <taxon>Rhizobiaceae</taxon>
        <taxon>Rhizobium/Agrobacterium group</taxon>
        <taxon>Rhizobium</taxon>
    </lineage>
</organism>
<dbReference type="Proteomes" id="UP001268610">
    <property type="component" value="Unassembled WGS sequence"/>
</dbReference>
<evidence type="ECO:0000313" key="3">
    <source>
        <dbReference type="EMBL" id="MDR9772447.1"/>
    </source>
</evidence>
<evidence type="ECO:0000313" key="6">
    <source>
        <dbReference type="Proteomes" id="UP001268610"/>
    </source>
</evidence>
<dbReference type="SUPFAM" id="SSF143120">
    <property type="entry name" value="YefM-like"/>
    <property type="match status" value="1"/>
</dbReference>
<dbReference type="Proteomes" id="UP000219914">
    <property type="component" value="Unassembled WGS sequence"/>
</dbReference>
<evidence type="ECO:0000313" key="4">
    <source>
        <dbReference type="EMBL" id="PDT23160.1"/>
    </source>
</evidence>
<sequence length="76" mass="8181">MQVTIRAAKADLSKLIDAVLSGDEVIIAKGGKPVARVVPIERSSFKIGLLKGRITGDGPEFFELMDEGALAAWKRK</sequence>
<dbReference type="AlphaFoldDB" id="A0A2A6KF50"/>
<dbReference type="EMBL" id="NWSY01000008">
    <property type="protein sequence ID" value="PDT23160.1"/>
    <property type="molecule type" value="Genomic_DNA"/>
</dbReference>
<evidence type="ECO:0000256" key="1">
    <source>
        <dbReference type="ARBA" id="ARBA00009981"/>
    </source>
</evidence>
<keyword evidence="5" id="KW-1185">Reference proteome</keyword>
<dbReference type="Gene3D" id="3.40.1620.10">
    <property type="entry name" value="YefM-like domain"/>
    <property type="match status" value="1"/>
</dbReference>
<gene>
    <name evidence="4" type="ORF">CO674_11890</name>
    <name evidence="3" type="ORF">RJJ65_07225</name>
</gene>
<protein>
    <recommendedName>
        <fullName evidence="2">Antitoxin</fullName>
    </recommendedName>
</protein>
<dbReference type="InterPro" id="IPR036165">
    <property type="entry name" value="YefM-like_sf"/>
</dbReference>